<dbReference type="InterPro" id="IPR036895">
    <property type="entry name" value="Uracil-DNA_glycosylase-like_sf"/>
</dbReference>
<proteinExistence type="predicted"/>
<evidence type="ECO:0000256" key="1">
    <source>
        <dbReference type="ARBA" id="ARBA00022763"/>
    </source>
</evidence>
<evidence type="ECO:0000313" key="6">
    <source>
        <dbReference type="Proteomes" id="UP000198282"/>
    </source>
</evidence>
<name>A0A239IWX4_9ACTN</name>
<dbReference type="EMBL" id="FZOD01000021">
    <property type="protein sequence ID" value="SNS98117.1"/>
    <property type="molecule type" value="Genomic_DNA"/>
</dbReference>
<reference evidence="5 6" key="1">
    <citation type="submission" date="2017-06" db="EMBL/GenBank/DDBJ databases">
        <authorList>
            <person name="Kim H.J."/>
            <person name="Triplett B.A."/>
        </authorList>
    </citation>
    <scope>NUCLEOTIDE SEQUENCE [LARGE SCALE GENOMIC DNA]</scope>
    <source>
        <strain evidence="5 6">CGMCC 4.2132</strain>
    </source>
</reference>
<evidence type="ECO:0000256" key="3">
    <source>
        <dbReference type="ARBA" id="ARBA00023204"/>
    </source>
</evidence>
<keyword evidence="2" id="KW-0378">Hydrolase</keyword>
<dbReference type="InterPro" id="IPR005122">
    <property type="entry name" value="Uracil-DNA_glycosylase-like"/>
</dbReference>
<dbReference type="CDD" id="cd10028">
    <property type="entry name" value="UDG-F2_TDG_MUG"/>
    <property type="match status" value="1"/>
</dbReference>
<dbReference type="AlphaFoldDB" id="A0A239IWX4"/>
<dbReference type="PANTHER" id="PTHR12159">
    <property type="entry name" value="G/T AND G/U MISMATCH-SPECIFIC DNA GLYCOSYLASE"/>
    <property type="match status" value="1"/>
</dbReference>
<accession>A0A239IWX4</accession>
<dbReference type="NCBIfam" id="NF007570">
    <property type="entry name" value="PRK10201.1"/>
    <property type="match status" value="1"/>
</dbReference>
<protein>
    <submittedName>
        <fullName evidence="5">G/U mismatch-specific uracil-DNA glycosylase</fullName>
    </submittedName>
</protein>
<dbReference type="GO" id="GO:0008263">
    <property type="term" value="F:pyrimidine-specific mismatch base pair DNA N-glycosylase activity"/>
    <property type="evidence" value="ECO:0007669"/>
    <property type="project" value="TreeGrafter"/>
</dbReference>
<dbReference type="Pfam" id="PF03167">
    <property type="entry name" value="UDG"/>
    <property type="match status" value="1"/>
</dbReference>
<gene>
    <name evidence="5" type="ORF">SAMN05216276_10213</name>
</gene>
<keyword evidence="6" id="KW-1185">Reference proteome</keyword>
<evidence type="ECO:0000313" key="5">
    <source>
        <dbReference type="EMBL" id="SNS98117.1"/>
    </source>
</evidence>
<dbReference type="PANTHER" id="PTHR12159:SF9">
    <property type="entry name" value="G_T MISMATCH-SPECIFIC THYMINE DNA GLYCOSYLASE"/>
    <property type="match status" value="1"/>
</dbReference>
<keyword evidence="1" id="KW-0227">DNA damage</keyword>
<feature type="domain" description="Uracil-DNA glycosylase-like" evidence="4">
    <location>
        <begin position="36"/>
        <end position="177"/>
    </location>
</feature>
<evidence type="ECO:0000256" key="2">
    <source>
        <dbReference type="ARBA" id="ARBA00022801"/>
    </source>
</evidence>
<organism evidence="5 6">
    <name type="scientific">Streptosporangium subroseum</name>
    <dbReference type="NCBI Taxonomy" id="106412"/>
    <lineage>
        <taxon>Bacteria</taxon>
        <taxon>Bacillati</taxon>
        <taxon>Actinomycetota</taxon>
        <taxon>Actinomycetes</taxon>
        <taxon>Streptosporangiales</taxon>
        <taxon>Streptosporangiaceae</taxon>
        <taxon>Streptosporangium</taxon>
    </lineage>
</organism>
<keyword evidence="3" id="KW-0234">DNA repair</keyword>
<dbReference type="GO" id="GO:0006285">
    <property type="term" value="P:base-excision repair, AP site formation"/>
    <property type="evidence" value="ECO:0007669"/>
    <property type="project" value="InterPro"/>
</dbReference>
<dbReference type="Gene3D" id="3.40.470.10">
    <property type="entry name" value="Uracil-DNA glycosylase-like domain"/>
    <property type="match status" value="1"/>
</dbReference>
<sequence>MPETADTVRGVVRRTVSSEECEYVIETRPYLKDVLAEGLDVVFVGINPGLASMARGHSFATPGNRMWPALYRSGFTPRLFRAEEERDLLPLGAGITSIVRRPTARAADLTPQEYVEGGRDLVKRMESLRPRWLALLGVTGYRAAFGVSGAVVGLRSETIAGARVWVLPNPSGLNAHYPPQALAVEFARLRVAIGLPDRSGILGDGPFDTRQPQ</sequence>
<dbReference type="Proteomes" id="UP000198282">
    <property type="component" value="Unassembled WGS sequence"/>
</dbReference>
<dbReference type="InterPro" id="IPR015637">
    <property type="entry name" value="MUG/TDG"/>
</dbReference>
<evidence type="ECO:0000259" key="4">
    <source>
        <dbReference type="Pfam" id="PF03167"/>
    </source>
</evidence>
<dbReference type="SUPFAM" id="SSF52141">
    <property type="entry name" value="Uracil-DNA glycosylase-like"/>
    <property type="match status" value="1"/>
</dbReference>
<dbReference type="GO" id="GO:0004844">
    <property type="term" value="F:uracil DNA N-glycosylase activity"/>
    <property type="evidence" value="ECO:0007669"/>
    <property type="project" value="TreeGrafter"/>
</dbReference>